<organism evidence="2 3">
    <name type="scientific">Planobispora siamensis</name>
    <dbReference type="NCBI Taxonomy" id="936338"/>
    <lineage>
        <taxon>Bacteria</taxon>
        <taxon>Bacillati</taxon>
        <taxon>Actinomycetota</taxon>
        <taxon>Actinomycetes</taxon>
        <taxon>Streptosporangiales</taxon>
        <taxon>Streptosporangiaceae</taxon>
        <taxon>Planobispora</taxon>
    </lineage>
</organism>
<dbReference type="RefSeq" id="WP_204069843.1">
    <property type="nucleotide sequence ID" value="NZ_BOOJ01000107.1"/>
</dbReference>
<evidence type="ECO:0000313" key="2">
    <source>
        <dbReference type="EMBL" id="GIH97866.1"/>
    </source>
</evidence>
<dbReference type="EMBL" id="BOOJ01000107">
    <property type="protein sequence ID" value="GIH97866.1"/>
    <property type="molecule type" value="Genomic_DNA"/>
</dbReference>
<dbReference type="PROSITE" id="PS50943">
    <property type="entry name" value="HTH_CROC1"/>
    <property type="match status" value="1"/>
</dbReference>
<dbReference type="SUPFAM" id="SSF47413">
    <property type="entry name" value="lambda repressor-like DNA-binding domains"/>
    <property type="match status" value="1"/>
</dbReference>
<evidence type="ECO:0000313" key="3">
    <source>
        <dbReference type="Proteomes" id="UP000619788"/>
    </source>
</evidence>
<evidence type="ECO:0000259" key="1">
    <source>
        <dbReference type="PROSITE" id="PS50943"/>
    </source>
</evidence>
<proteinExistence type="predicted"/>
<sequence>MRSPNDHDRRIGDRVRRARRVRRLSIETLAGLCNRSSGWLSEVERGLRPLDRRSDIAALASALQVDPADLFGESRPPIATEPEGVAQLRTLLHDTALDDPPDVPARPLAVLAELTAASIAGYRRQADYASLTRQAASVLAELHVHATTGTEDDRMTALRLIVELATSAAFCVRHLGAVDLAWIAADRARQAAAALDDPVYIGAAWFGRALARPSAGTARPVRLAGQAAERIQPHLRAGDAFGHQVYGMLHLTAALADQIHGSASGVRAHLQEAERVAGLVGERVGAWQSFGPANVQVWRAALDIEAGRPGQALALIPQIDTRPLGRNRRAALLMEVARAHAMLGRRHTEQAALHLRDAEKLAPERVRHNPLAIELVADLVDHCQRTAVGEVLRGLAYRMNLST</sequence>
<gene>
    <name evidence="2" type="ORF">Psi01_84960</name>
</gene>
<protein>
    <submittedName>
        <fullName evidence="2">Transcriptional regulator</fullName>
    </submittedName>
</protein>
<dbReference type="Gene3D" id="1.10.260.40">
    <property type="entry name" value="lambda repressor-like DNA-binding domains"/>
    <property type="match status" value="1"/>
</dbReference>
<keyword evidence="3" id="KW-1185">Reference proteome</keyword>
<dbReference type="Proteomes" id="UP000619788">
    <property type="component" value="Unassembled WGS sequence"/>
</dbReference>
<reference evidence="2 3" key="1">
    <citation type="submission" date="2021-01" db="EMBL/GenBank/DDBJ databases">
        <title>Whole genome shotgun sequence of Planobispora siamensis NBRC 107568.</title>
        <authorList>
            <person name="Komaki H."/>
            <person name="Tamura T."/>
        </authorList>
    </citation>
    <scope>NUCLEOTIDE SEQUENCE [LARGE SCALE GENOMIC DNA]</scope>
    <source>
        <strain evidence="2 3">NBRC 107568</strain>
    </source>
</reference>
<dbReference type="GO" id="GO:0003677">
    <property type="term" value="F:DNA binding"/>
    <property type="evidence" value="ECO:0007669"/>
    <property type="project" value="InterPro"/>
</dbReference>
<name>A0A8J3SS44_9ACTN</name>
<dbReference type="InterPro" id="IPR001387">
    <property type="entry name" value="Cro/C1-type_HTH"/>
</dbReference>
<dbReference type="InterPro" id="IPR010982">
    <property type="entry name" value="Lambda_DNA-bd_dom_sf"/>
</dbReference>
<accession>A0A8J3SS44</accession>
<dbReference type="AlphaFoldDB" id="A0A8J3SS44"/>
<feature type="domain" description="HTH cro/C1-type" evidence="1">
    <location>
        <begin position="15"/>
        <end position="70"/>
    </location>
</feature>
<comment type="caution">
    <text evidence="2">The sequence shown here is derived from an EMBL/GenBank/DDBJ whole genome shotgun (WGS) entry which is preliminary data.</text>
</comment>
<dbReference type="Pfam" id="PF13560">
    <property type="entry name" value="HTH_31"/>
    <property type="match status" value="1"/>
</dbReference>